<comment type="caution">
    <text evidence="6">The sequence shown here is derived from an EMBL/GenBank/DDBJ whole genome shotgun (WGS) entry which is preliminary data.</text>
</comment>
<keyword evidence="7" id="KW-1185">Reference proteome</keyword>
<dbReference type="Gene3D" id="2.115.10.20">
    <property type="entry name" value="Glycosyl hydrolase domain, family 43"/>
    <property type="match status" value="2"/>
</dbReference>
<evidence type="ECO:0000256" key="1">
    <source>
        <dbReference type="ARBA" id="ARBA00009902"/>
    </source>
</evidence>
<evidence type="ECO:0000313" key="7">
    <source>
        <dbReference type="Proteomes" id="UP000530571"/>
    </source>
</evidence>
<name>A0A7W6KMR5_9HYPH</name>
<keyword evidence="2" id="KW-0378">Hydrolase</keyword>
<dbReference type="Proteomes" id="UP000530571">
    <property type="component" value="Unassembled WGS sequence"/>
</dbReference>
<dbReference type="GO" id="GO:0016798">
    <property type="term" value="F:hydrolase activity, acting on glycosyl bonds"/>
    <property type="evidence" value="ECO:0007669"/>
    <property type="project" value="UniProtKB-KW"/>
</dbReference>
<keyword evidence="3" id="KW-0326">Glycosidase</keyword>
<feature type="domain" description="Glycosyl hydrolase family 32 N-terminal" evidence="5">
    <location>
        <begin position="293"/>
        <end position="367"/>
    </location>
</feature>
<proteinExistence type="inferred from homology"/>
<comment type="similarity">
    <text evidence="1">Belongs to the glycosyl hydrolase 32 family.</text>
</comment>
<dbReference type="InterPro" id="IPR023296">
    <property type="entry name" value="Glyco_hydro_beta-prop_sf"/>
</dbReference>
<evidence type="ECO:0000259" key="5">
    <source>
        <dbReference type="Pfam" id="PF00251"/>
    </source>
</evidence>
<keyword evidence="4" id="KW-0732">Signal</keyword>
<sequence>MLIPALMIALLGVSPVAAGPLSFELVETAKVIDAGRPGQPTFLADPGVFADESGYHLFVTNHFCDRAGDGVFNDNDYQFDAEGMFAACLDPDGPRHNHGAAILYANSGDGGRTWAIRPEPVLAPEPGAYDSDKTETAFPIVIGDALYLFYSATGQNADIGFVPARYAIGGARLDLAGRTIGQALLRDREVFEKLGDAPVLDFITDQRAYGNNVQEPSVVLREDGGIELFFTALRLTNPRDIGDGLDGIALMRATFADESLADPQIEMSNALDLSDLPWSLDMSATRLPLNIQEIYYRNGGYHAFYTSLGDDDFHQNQDIRYAYSEDGLTWEDEKTLITRDRTFSQWGVMAPSAVFADGYVDIFYTAFGEVADHPCIARGDDARMGTGIKQGRACLYAMVGRSRFAIRE</sequence>
<dbReference type="Pfam" id="PF00251">
    <property type="entry name" value="Glyco_hydro_32N"/>
    <property type="match status" value="1"/>
</dbReference>
<feature type="chain" id="PRO_5030725030" description="Glycosyl hydrolase family 32 N-terminal domain-containing protein" evidence="4">
    <location>
        <begin position="19"/>
        <end position="408"/>
    </location>
</feature>
<evidence type="ECO:0000256" key="4">
    <source>
        <dbReference type="SAM" id="SignalP"/>
    </source>
</evidence>
<feature type="signal peptide" evidence="4">
    <location>
        <begin position="1"/>
        <end position="18"/>
    </location>
</feature>
<dbReference type="InterPro" id="IPR013148">
    <property type="entry name" value="Glyco_hydro_32_N"/>
</dbReference>
<evidence type="ECO:0000256" key="3">
    <source>
        <dbReference type="ARBA" id="ARBA00023295"/>
    </source>
</evidence>
<dbReference type="SUPFAM" id="SSF75005">
    <property type="entry name" value="Arabinanase/levansucrase/invertase"/>
    <property type="match status" value="2"/>
</dbReference>
<evidence type="ECO:0000256" key="2">
    <source>
        <dbReference type="ARBA" id="ARBA00022801"/>
    </source>
</evidence>
<accession>A0A7W6KMR5</accession>
<dbReference type="EMBL" id="JACIDZ010000018">
    <property type="protein sequence ID" value="MBB4124184.1"/>
    <property type="molecule type" value="Genomic_DNA"/>
</dbReference>
<gene>
    <name evidence="6" type="ORF">GGR30_004139</name>
</gene>
<organism evidence="6 7">
    <name type="scientific">Martelella radicis</name>
    <dbReference type="NCBI Taxonomy" id="1397476"/>
    <lineage>
        <taxon>Bacteria</taxon>
        <taxon>Pseudomonadati</taxon>
        <taxon>Pseudomonadota</taxon>
        <taxon>Alphaproteobacteria</taxon>
        <taxon>Hyphomicrobiales</taxon>
        <taxon>Aurantimonadaceae</taxon>
        <taxon>Martelella</taxon>
    </lineage>
</organism>
<protein>
    <recommendedName>
        <fullName evidence="5">Glycosyl hydrolase family 32 N-terminal domain-containing protein</fullName>
    </recommendedName>
</protein>
<reference evidence="6 7" key="1">
    <citation type="submission" date="2020-08" db="EMBL/GenBank/DDBJ databases">
        <title>Genomic Encyclopedia of Type Strains, Phase IV (KMG-IV): sequencing the most valuable type-strain genomes for metagenomic binning, comparative biology and taxonomic classification.</title>
        <authorList>
            <person name="Goeker M."/>
        </authorList>
    </citation>
    <scope>NUCLEOTIDE SEQUENCE [LARGE SCALE GENOMIC DNA]</scope>
    <source>
        <strain evidence="6 7">DSM 28101</strain>
    </source>
</reference>
<dbReference type="AlphaFoldDB" id="A0A7W6KMR5"/>
<evidence type="ECO:0000313" key="6">
    <source>
        <dbReference type="EMBL" id="MBB4124184.1"/>
    </source>
</evidence>
<dbReference type="RefSeq" id="WP_183490628.1">
    <property type="nucleotide sequence ID" value="NZ_JACIDZ010000018.1"/>
</dbReference>